<sequence>MTCHATPKHRATDKHHDQLYQKQGFWCEHPPRSSILDEPLPGPTAHLAPLAPSLSENTNTEPDDLIATLVRDQLNYMEALKFLGFGHETSASILRCWIALKLDAPAGGPYDLLGIALAAIAELGENDMRDCHCDVVGCGNTPPRSEWQFAFAEILNYEALAAVQRVGAYLAPDFTKAKWLVYHMVLRRWRELVGRTI</sequence>
<dbReference type="AlphaFoldDB" id="A0A4Z0Z529"/>
<proteinExistence type="predicted"/>
<dbReference type="OrthoDB" id="4721981at2759"/>
<organism evidence="1 2">
    <name type="scientific">Xylaria hypoxylon</name>
    <dbReference type="NCBI Taxonomy" id="37992"/>
    <lineage>
        <taxon>Eukaryota</taxon>
        <taxon>Fungi</taxon>
        <taxon>Dikarya</taxon>
        <taxon>Ascomycota</taxon>
        <taxon>Pezizomycotina</taxon>
        <taxon>Sordariomycetes</taxon>
        <taxon>Xylariomycetidae</taxon>
        <taxon>Xylariales</taxon>
        <taxon>Xylariaceae</taxon>
        <taxon>Xylaria</taxon>
    </lineage>
</organism>
<reference evidence="1 2" key="1">
    <citation type="submission" date="2019-03" db="EMBL/GenBank/DDBJ databases">
        <title>Draft genome sequence of Xylaria hypoxylon DSM 108379, a ubiquitous saprotrophic-parasitic fungi on hardwood.</title>
        <authorList>
            <person name="Buettner E."/>
            <person name="Leonhardt S."/>
            <person name="Gebauer A.M."/>
            <person name="Liers C."/>
            <person name="Hofrichter M."/>
            <person name="Kellner H."/>
        </authorList>
    </citation>
    <scope>NUCLEOTIDE SEQUENCE [LARGE SCALE GENOMIC DNA]</scope>
    <source>
        <strain evidence="1 2">DSM 108379</strain>
    </source>
</reference>
<evidence type="ECO:0000313" key="2">
    <source>
        <dbReference type="Proteomes" id="UP000297716"/>
    </source>
</evidence>
<dbReference type="Proteomes" id="UP000297716">
    <property type="component" value="Unassembled WGS sequence"/>
</dbReference>
<keyword evidence="2" id="KW-1185">Reference proteome</keyword>
<comment type="caution">
    <text evidence="1">The sequence shown here is derived from an EMBL/GenBank/DDBJ whole genome shotgun (WGS) entry which is preliminary data.</text>
</comment>
<dbReference type="EMBL" id="SKBN01000024">
    <property type="protein sequence ID" value="TGJ86660.1"/>
    <property type="molecule type" value="Genomic_DNA"/>
</dbReference>
<gene>
    <name evidence="1" type="ORF">E0Z10_g2110</name>
</gene>
<name>A0A4Z0Z529_9PEZI</name>
<protein>
    <submittedName>
        <fullName evidence="1">Uncharacterized protein</fullName>
    </submittedName>
</protein>
<evidence type="ECO:0000313" key="1">
    <source>
        <dbReference type="EMBL" id="TGJ86660.1"/>
    </source>
</evidence>
<accession>A0A4Z0Z529</accession>